<name>A0A7C9MHD7_9RHOB</name>
<organism evidence="10 11">
    <name type="scientific">Kangsaoukella pontilimi</name>
    <dbReference type="NCBI Taxonomy" id="2691042"/>
    <lineage>
        <taxon>Bacteria</taxon>
        <taxon>Pseudomonadati</taxon>
        <taxon>Pseudomonadota</taxon>
        <taxon>Alphaproteobacteria</taxon>
        <taxon>Rhodobacterales</taxon>
        <taxon>Paracoccaceae</taxon>
        <taxon>Kangsaoukella</taxon>
    </lineage>
</organism>
<comment type="caution">
    <text evidence="10">The sequence shown here is derived from an EMBL/GenBank/DDBJ whole genome shotgun (WGS) entry which is preliminary data.</text>
</comment>
<protein>
    <recommendedName>
        <fullName evidence="2">DNA-directed DNA polymerase</fullName>
        <ecNumber evidence="2">2.7.7.7</ecNumber>
    </recommendedName>
</protein>
<dbReference type="CDD" id="cd03468">
    <property type="entry name" value="PolY_like"/>
    <property type="match status" value="1"/>
</dbReference>
<dbReference type="InterPro" id="IPR050356">
    <property type="entry name" value="SulA_CellDiv_inhibitor"/>
</dbReference>
<dbReference type="Proteomes" id="UP000480350">
    <property type="component" value="Unassembled WGS sequence"/>
</dbReference>
<evidence type="ECO:0000256" key="2">
    <source>
        <dbReference type="ARBA" id="ARBA00012417"/>
    </source>
</evidence>
<sequence>MPQRRILSLWFPRLAAERCLRLDRGLPAGPMAVVGDERGAQVLVSLSTEAEAAGLVRGQPLRDARAMCPELQTRLANPRLDAAFLTALRRWAGKFSPWVSEEPPEALVIDLTGCAHLFGGEAELMRTVVQDCADLELTVRAGIGDTVGAAWALARYAGQGAGAGARTGDDIAQEARATRSRAARRRHWERGGPGPAREEGEMRGGAIAPPGQMRSALAPLPVAALRLDDETRAMLERLGLRRVGDLTGQPRAALARRFGQGLVRRLDQATGVEPEPVSPARPSARFVLRLTLPEPIGLESDIAHALDRLLPAFGEKLRAAGRGARRVRMECHRTDHTMQWVEVGLARPSSEPDRIRPLLLMKLSEIDAGFGIERIRLAAPVTEPVYAEQHRGHAEAAADGRARKAPGGGTAAVDDLIGRLGARVGLDAITRLVPGDSHIPEKTAQVLAAAWSAPREGGWPAPPVARPIEIWRPELVAAPDAPALPPEFRWRGRVFETLSATGPERIAPEWWLDEPDWRTGVRDYWRVTTRTGERLWLYFAHGAALSKGWFCQGRFA</sequence>
<dbReference type="Pfam" id="PF20114">
    <property type="entry name" value="DUF6504"/>
    <property type="match status" value="1"/>
</dbReference>
<dbReference type="SUPFAM" id="SSF56672">
    <property type="entry name" value="DNA/RNA polymerases"/>
    <property type="match status" value="1"/>
</dbReference>
<comment type="catalytic activity">
    <reaction evidence="5">
        <text>DNA(n) + a 2'-deoxyribonucleoside 5'-triphosphate = DNA(n+1) + diphosphate</text>
        <dbReference type="Rhea" id="RHEA:22508"/>
        <dbReference type="Rhea" id="RHEA-COMP:17339"/>
        <dbReference type="Rhea" id="RHEA-COMP:17340"/>
        <dbReference type="ChEBI" id="CHEBI:33019"/>
        <dbReference type="ChEBI" id="CHEBI:61560"/>
        <dbReference type="ChEBI" id="CHEBI:173112"/>
        <dbReference type="EC" id="2.7.7.7"/>
    </reaction>
</comment>
<evidence type="ECO:0000259" key="9">
    <source>
        <dbReference type="Pfam" id="PF20114"/>
    </source>
</evidence>
<evidence type="ECO:0000256" key="3">
    <source>
        <dbReference type="ARBA" id="ARBA00022763"/>
    </source>
</evidence>
<dbReference type="Pfam" id="PF00817">
    <property type="entry name" value="IMS"/>
    <property type="match status" value="1"/>
</dbReference>
<keyword evidence="3" id="KW-0227">DNA damage</keyword>
<dbReference type="EMBL" id="WUPT01000002">
    <property type="protein sequence ID" value="MXQ08896.1"/>
    <property type="molecule type" value="Genomic_DNA"/>
</dbReference>
<reference evidence="10 11" key="2">
    <citation type="submission" date="2020-03" db="EMBL/GenBank/DDBJ databases">
        <title>Kangsaoukella pontilimi gen. nov., sp. nov., a new member of the family Rhodobacteraceae isolated from a tidal mudflat.</title>
        <authorList>
            <person name="Kim I.S."/>
        </authorList>
    </citation>
    <scope>NUCLEOTIDE SEQUENCE [LARGE SCALE GENOMIC DNA]</scope>
    <source>
        <strain evidence="10 11">GH1-50</strain>
    </source>
</reference>
<evidence type="ECO:0000256" key="4">
    <source>
        <dbReference type="ARBA" id="ARBA00025589"/>
    </source>
</evidence>
<evidence type="ECO:0000313" key="11">
    <source>
        <dbReference type="Proteomes" id="UP000480350"/>
    </source>
</evidence>
<reference evidence="10 11" key="1">
    <citation type="submission" date="2019-12" db="EMBL/GenBank/DDBJ databases">
        <authorList>
            <person name="Lee S.D."/>
        </authorList>
    </citation>
    <scope>NUCLEOTIDE SEQUENCE [LARGE SCALE GENOMIC DNA]</scope>
    <source>
        <strain evidence="10 11">GH1-50</strain>
    </source>
</reference>
<dbReference type="EC" id="2.7.7.7" evidence="2"/>
<feature type="compositionally biased region" description="Basic residues" evidence="6">
    <location>
        <begin position="178"/>
        <end position="188"/>
    </location>
</feature>
<feature type="region of interest" description="Disordered" evidence="6">
    <location>
        <begin position="175"/>
        <end position="212"/>
    </location>
</feature>
<feature type="domain" description="DUF6504" evidence="9">
    <location>
        <begin position="467"/>
        <end position="544"/>
    </location>
</feature>
<dbReference type="InterPro" id="IPR043502">
    <property type="entry name" value="DNA/RNA_pol_sf"/>
</dbReference>
<dbReference type="AlphaFoldDB" id="A0A7C9MHD7"/>
<evidence type="ECO:0000259" key="8">
    <source>
        <dbReference type="Pfam" id="PF11799"/>
    </source>
</evidence>
<dbReference type="Gene3D" id="3.40.1170.60">
    <property type="match status" value="1"/>
</dbReference>
<feature type="domain" description="UmuC" evidence="7">
    <location>
        <begin position="16"/>
        <end position="152"/>
    </location>
</feature>
<feature type="domain" description="DNA polymerase Y-family little finger" evidence="8">
    <location>
        <begin position="291"/>
        <end position="373"/>
    </location>
</feature>
<accession>A0A7C9MHD7</accession>
<proteinExistence type="predicted"/>
<dbReference type="GO" id="GO:0006281">
    <property type="term" value="P:DNA repair"/>
    <property type="evidence" value="ECO:0007669"/>
    <property type="project" value="InterPro"/>
</dbReference>
<evidence type="ECO:0000259" key="7">
    <source>
        <dbReference type="Pfam" id="PF00817"/>
    </source>
</evidence>
<evidence type="ECO:0000313" key="10">
    <source>
        <dbReference type="EMBL" id="MXQ08896.1"/>
    </source>
</evidence>
<dbReference type="PANTHER" id="PTHR35369:SF2">
    <property type="entry name" value="BLR3025 PROTEIN"/>
    <property type="match status" value="1"/>
</dbReference>
<dbReference type="InterPro" id="IPR017961">
    <property type="entry name" value="DNA_pol_Y-fam_little_finger"/>
</dbReference>
<gene>
    <name evidence="10" type="ORF">GQ651_13640</name>
</gene>
<dbReference type="RefSeq" id="WP_160764788.1">
    <property type="nucleotide sequence ID" value="NZ_WUPT01000002.1"/>
</dbReference>
<evidence type="ECO:0000256" key="5">
    <source>
        <dbReference type="ARBA" id="ARBA00049244"/>
    </source>
</evidence>
<dbReference type="InterPro" id="IPR001126">
    <property type="entry name" value="UmuC"/>
</dbReference>
<dbReference type="Pfam" id="PF11799">
    <property type="entry name" value="IMS_C"/>
    <property type="match status" value="1"/>
</dbReference>
<dbReference type="PANTHER" id="PTHR35369">
    <property type="entry name" value="BLR3025 PROTEIN-RELATED"/>
    <property type="match status" value="1"/>
</dbReference>
<keyword evidence="11" id="KW-1185">Reference proteome</keyword>
<evidence type="ECO:0000256" key="6">
    <source>
        <dbReference type="SAM" id="MobiDB-lite"/>
    </source>
</evidence>
<comment type="subunit">
    <text evidence="1">Monomer.</text>
</comment>
<comment type="function">
    <text evidence="4">Poorly processive, error-prone DNA polymerase involved in untargeted mutagenesis. Copies undamaged DNA at stalled replication forks, which arise in vivo from mismatched or misaligned primer ends. These misaligned primers can be extended by PolIV. Exhibits no 3'-5' exonuclease (proofreading) activity. May be involved in translesional synthesis, in conjunction with the beta clamp from PolIII.</text>
</comment>
<dbReference type="GO" id="GO:0003684">
    <property type="term" value="F:damaged DNA binding"/>
    <property type="evidence" value="ECO:0007669"/>
    <property type="project" value="InterPro"/>
</dbReference>
<evidence type="ECO:0000256" key="1">
    <source>
        <dbReference type="ARBA" id="ARBA00011245"/>
    </source>
</evidence>
<dbReference type="InterPro" id="IPR045443">
    <property type="entry name" value="DUF6504"/>
</dbReference>